<dbReference type="Proteomes" id="UP001390963">
    <property type="component" value="Unassembled WGS sequence"/>
</dbReference>
<dbReference type="AlphaFoldDB" id="A0AB35YQF7"/>
<name>A0AB35YQF7_9FLAO</name>
<evidence type="ECO:0000313" key="4">
    <source>
        <dbReference type="Proteomes" id="UP001388259"/>
    </source>
</evidence>
<comment type="caution">
    <text evidence="2">The sequence shown here is derived from an EMBL/GenBank/DDBJ whole genome shotgun (WGS) entry which is preliminary data.</text>
</comment>
<dbReference type="RefSeq" id="WP_279449716.1">
    <property type="nucleotide sequence ID" value="NZ_JAZBJM010000002.1"/>
</dbReference>
<dbReference type="EMBL" id="JBANCF010000002">
    <property type="protein sequence ID" value="MEM0572623.1"/>
    <property type="molecule type" value="Genomic_DNA"/>
</dbReference>
<proteinExistence type="predicted"/>
<keyword evidence="1" id="KW-0732">Signal</keyword>
<protein>
    <recommendedName>
        <fullName evidence="6">Lipoprotein</fullName>
    </recommendedName>
</protein>
<evidence type="ECO:0000313" key="5">
    <source>
        <dbReference type="Proteomes" id="UP001390963"/>
    </source>
</evidence>
<keyword evidence="5" id="KW-1185">Reference proteome</keyword>
<sequence length="170" mass="19607">MKTLAIIITLPFLFLSFTNCGGTKDTNMKISLEQNPPFKITEAYYQNWVAGIKEGGSGTNVHITFGEMEPAVIVKNIYFRNHILTAKSTEMSPNKFVGYLQNSAQRDIIMDENPVKETQNTISKSFPFQLEHNQAMVEYQYKEKRNYYKITNLSQRDMIPYPQANPNQHE</sequence>
<feature type="signal peptide" evidence="1">
    <location>
        <begin position="1"/>
        <end position="21"/>
    </location>
</feature>
<feature type="chain" id="PRO_5044271859" description="Lipoprotein" evidence="1">
    <location>
        <begin position="22"/>
        <end position="170"/>
    </location>
</feature>
<evidence type="ECO:0000256" key="1">
    <source>
        <dbReference type="SAM" id="SignalP"/>
    </source>
</evidence>
<evidence type="ECO:0000313" key="2">
    <source>
        <dbReference type="EMBL" id="MEM0517571.1"/>
    </source>
</evidence>
<evidence type="ECO:0000313" key="3">
    <source>
        <dbReference type="EMBL" id="MEM0572623.1"/>
    </source>
</evidence>
<gene>
    <name evidence="3" type="ORF">VZD24_03770</name>
    <name evidence="2" type="ORF">VZD85_04340</name>
</gene>
<organism evidence="2 4">
    <name type="scientific">Aequorivita flava</name>
    <dbReference type="NCBI Taxonomy" id="3114371"/>
    <lineage>
        <taxon>Bacteria</taxon>
        <taxon>Pseudomonadati</taxon>
        <taxon>Bacteroidota</taxon>
        <taxon>Flavobacteriia</taxon>
        <taxon>Flavobacteriales</taxon>
        <taxon>Flavobacteriaceae</taxon>
        <taxon>Aequorivita</taxon>
    </lineage>
</organism>
<accession>A0AB35YQF7</accession>
<dbReference type="EMBL" id="JAZBJM010000002">
    <property type="protein sequence ID" value="MEM0517571.1"/>
    <property type="molecule type" value="Genomic_DNA"/>
</dbReference>
<reference evidence="2 5" key="1">
    <citation type="submission" date="2024-01" db="EMBL/GenBank/DDBJ databases">
        <title>Aequorivita flavus sp. nov., isolated from deep-sea sediment.</title>
        <authorList>
            <person name="Chen X."/>
        </authorList>
    </citation>
    <scope>NUCLEOTIDE SEQUENCE</scope>
    <source>
        <strain evidence="2">MCCC 1A16923</strain>
        <strain evidence="3 5">MCCC 1A16935</strain>
    </source>
</reference>
<evidence type="ECO:0008006" key="6">
    <source>
        <dbReference type="Google" id="ProtNLM"/>
    </source>
</evidence>
<dbReference type="Proteomes" id="UP001388259">
    <property type="component" value="Unassembled WGS sequence"/>
</dbReference>